<gene>
    <name evidence="5" type="ORF">KQI42_02600</name>
</gene>
<keyword evidence="6" id="KW-1185">Reference proteome</keyword>
<organism evidence="5 6">
    <name type="scientific">Tissierella simiarum</name>
    <dbReference type="NCBI Taxonomy" id="2841534"/>
    <lineage>
        <taxon>Bacteria</taxon>
        <taxon>Bacillati</taxon>
        <taxon>Bacillota</taxon>
        <taxon>Tissierellia</taxon>
        <taxon>Tissierellales</taxon>
        <taxon>Tissierellaceae</taxon>
        <taxon>Tissierella</taxon>
    </lineage>
</organism>
<dbReference type="PROSITE" id="PS50931">
    <property type="entry name" value="HTH_LYSR"/>
    <property type="match status" value="1"/>
</dbReference>
<evidence type="ECO:0000313" key="6">
    <source>
        <dbReference type="Proteomes" id="UP000749471"/>
    </source>
</evidence>
<dbReference type="Proteomes" id="UP000749471">
    <property type="component" value="Unassembled WGS sequence"/>
</dbReference>
<evidence type="ECO:0000256" key="1">
    <source>
        <dbReference type="ARBA" id="ARBA00023015"/>
    </source>
</evidence>
<dbReference type="Pfam" id="PF03466">
    <property type="entry name" value="LysR_substrate"/>
    <property type="match status" value="1"/>
</dbReference>
<dbReference type="CDD" id="cd05466">
    <property type="entry name" value="PBP2_LTTR_substrate"/>
    <property type="match status" value="1"/>
</dbReference>
<dbReference type="PANTHER" id="PTHR30419:SF28">
    <property type="entry name" value="HTH-TYPE TRANSCRIPTIONAL REGULATOR BSDA"/>
    <property type="match status" value="1"/>
</dbReference>
<keyword evidence="3" id="KW-0804">Transcription</keyword>
<dbReference type="RefSeq" id="WP_216516450.1">
    <property type="nucleotide sequence ID" value="NZ_JAHLPM010000002.1"/>
</dbReference>
<dbReference type="InterPro" id="IPR005119">
    <property type="entry name" value="LysR_subst-bd"/>
</dbReference>
<evidence type="ECO:0000259" key="4">
    <source>
        <dbReference type="PROSITE" id="PS50931"/>
    </source>
</evidence>
<evidence type="ECO:0000256" key="3">
    <source>
        <dbReference type="ARBA" id="ARBA00023163"/>
    </source>
</evidence>
<sequence length="287" mass="33105">MDIRQLKYFIAITEEEQITKAAKKLHLAQPHLSRQLKLLEDELGVKLVERGSKKIQLTDAGKMLKNRAEQIIQLTESTVRELKDFNEGLCGTLRIGAVSSSGTAILNDRINNFHKKYPLVNFEIWDGNTYKILELLNNGVIEIGIVRTPFDIDSYESILLPMEPMVAAMREDLYWEGSNTIRLEELKEKPLIIYRRFEELILELCRKARFEPRIICKNDDARTTLLWADTGLGTAIVPKSAIKLVGSMQLKYKEIEEPFLTTQIAAIWMKDRHISTCSEQFLKFFRS</sequence>
<dbReference type="InterPro" id="IPR050950">
    <property type="entry name" value="HTH-type_LysR_regulators"/>
</dbReference>
<dbReference type="InterPro" id="IPR000847">
    <property type="entry name" value="LysR_HTH_N"/>
</dbReference>
<dbReference type="EMBL" id="JAHLPM010000002">
    <property type="protein sequence ID" value="MBU5436880.1"/>
    <property type="molecule type" value="Genomic_DNA"/>
</dbReference>
<comment type="caution">
    <text evidence="5">The sequence shown here is derived from an EMBL/GenBank/DDBJ whole genome shotgun (WGS) entry which is preliminary data.</text>
</comment>
<feature type="domain" description="HTH lysR-type" evidence="4">
    <location>
        <begin position="1"/>
        <end position="58"/>
    </location>
</feature>
<evidence type="ECO:0000313" key="5">
    <source>
        <dbReference type="EMBL" id="MBU5436880.1"/>
    </source>
</evidence>
<keyword evidence="2" id="KW-0238">DNA-binding</keyword>
<accession>A0ABS6E1U3</accession>
<keyword evidence="1" id="KW-0805">Transcription regulation</keyword>
<reference evidence="5 6" key="1">
    <citation type="submission" date="2021-06" db="EMBL/GenBank/DDBJ databases">
        <authorList>
            <person name="Sun Q."/>
            <person name="Li D."/>
        </authorList>
    </citation>
    <scope>NUCLEOTIDE SEQUENCE [LARGE SCALE GENOMIC DNA]</scope>
    <source>
        <strain evidence="5 6">MSJ-40</strain>
    </source>
</reference>
<proteinExistence type="predicted"/>
<evidence type="ECO:0000256" key="2">
    <source>
        <dbReference type="ARBA" id="ARBA00023125"/>
    </source>
</evidence>
<dbReference type="Pfam" id="PF00126">
    <property type="entry name" value="HTH_1"/>
    <property type="match status" value="1"/>
</dbReference>
<dbReference type="PANTHER" id="PTHR30419">
    <property type="entry name" value="HTH-TYPE TRANSCRIPTIONAL REGULATOR YBHD"/>
    <property type="match status" value="1"/>
</dbReference>
<protein>
    <submittedName>
        <fullName evidence="5">LysR family transcriptional regulator</fullName>
    </submittedName>
</protein>
<name>A0ABS6E1U3_9FIRM</name>